<sequence length="243" mass="26458">MFRKLASLLGLKSASTSANDLAEQKSPAPYKQAEINFIYNLLFCDDLSLFELQNGEPPTYWQLALFSQSPDVEAIRHIAENQDEESRIRAVAYNWLREHGHPVPSRQLLGVIVEVPVAGGLDTLAAYPDGRVRYINHTGKLAVFEGGVEQLEAKAKALVASAIPAVNNMGPWEESRLPPPAKGNVRMTFLVSDGLYLGQGPFALMEKEPLAAPVIQNAGGLLQIVMNLSTQSQATDSSDTSKN</sequence>
<reference evidence="1 2" key="1">
    <citation type="submission" date="2015-11" db="EMBL/GenBank/DDBJ databases">
        <title>Exploring the genomic traits of fungus-feeding bacterial genus Collimonas.</title>
        <authorList>
            <person name="Song C."/>
            <person name="Schmidt R."/>
            <person name="de Jager V."/>
            <person name="Krzyzanowska D."/>
            <person name="Jongedijk E."/>
            <person name="Cankar K."/>
            <person name="Beekwilder J."/>
            <person name="van Veen A."/>
            <person name="de Boer W."/>
            <person name="van Veen J.A."/>
            <person name="Garbeva P."/>
        </authorList>
    </citation>
    <scope>NUCLEOTIDE SEQUENCE [LARGE SCALE GENOMIC DNA]</scope>
    <source>
        <strain evidence="1 2">Ter291</strain>
    </source>
</reference>
<gene>
    <name evidence="1" type="ORF">CPter291_5309</name>
</gene>
<dbReference type="RefSeq" id="WP_062120156.1">
    <property type="nucleotide sequence ID" value="NZ_CP013236.1"/>
</dbReference>
<evidence type="ECO:0000313" key="1">
    <source>
        <dbReference type="EMBL" id="AMP17519.1"/>
    </source>
</evidence>
<protein>
    <submittedName>
        <fullName evidence="1">Uncharacterized protein</fullName>
    </submittedName>
</protein>
<keyword evidence="2" id="KW-1185">Reference proteome</keyword>
<name>A0ABM5ZFM0_9BURK</name>
<evidence type="ECO:0000313" key="2">
    <source>
        <dbReference type="Proteomes" id="UP000074914"/>
    </source>
</evidence>
<proteinExistence type="predicted"/>
<dbReference type="EMBL" id="CP013236">
    <property type="protein sequence ID" value="AMP17519.1"/>
    <property type="molecule type" value="Genomic_DNA"/>
</dbReference>
<organism evidence="1 2">
    <name type="scientific">Collimonas pratensis</name>
    <dbReference type="NCBI Taxonomy" id="279113"/>
    <lineage>
        <taxon>Bacteria</taxon>
        <taxon>Pseudomonadati</taxon>
        <taxon>Pseudomonadota</taxon>
        <taxon>Betaproteobacteria</taxon>
        <taxon>Burkholderiales</taxon>
        <taxon>Oxalobacteraceae</taxon>
        <taxon>Collimonas</taxon>
    </lineage>
</organism>
<accession>A0ABM5ZFM0</accession>
<dbReference type="Proteomes" id="UP000074914">
    <property type="component" value="Chromosome"/>
</dbReference>